<keyword evidence="4" id="KW-0336">GPI-anchor</keyword>
<evidence type="ECO:0000256" key="1">
    <source>
        <dbReference type="ARBA" id="ARBA00002523"/>
    </source>
</evidence>
<feature type="region of interest" description="Disordered" evidence="9">
    <location>
        <begin position="126"/>
        <end position="145"/>
    </location>
</feature>
<protein>
    <recommendedName>
        <fullName evidence="14">Trypanosomal VSG domain containing protein</fullName>
    </recommendedName>
</protein>
<dbReference type="InterPro" id="IPR025932">
    <property type="entry name" value="Trypano_VSG_B_N_dom"/>
</dbReference>
<gene>
    <name evidence="12" type="ORF">TEOVI_000345200</name>
</gene>
<evidence type="ECO:0000259" key="10">
    <source>
        <dbReference type="Pfam" id="PF10659"/>
    </source>
</evidence>
<evidence type="ECO:0000256" key="4">
    <source>
        <dbReference type="ARBA" id="ARBA00022622"/>
    </source>
</evidence>
<evidence type="ECO:0000256" key="6">
    <source>
        <dbReference type="ARBA" id="ARBA00023136"/>
    </source>
</evidence>
<comment type="subcellular location">
    <subcellularLocation>
        <location evidence="2">Cell membrane</location>
        <topology evidence="2">Lipid-anchor</topology>
        <topology evidence="2">GPI-anchor</topology>
    </subcellularLocation>
</comment>
<keyword evidence="3" id="KW-1003">Cell membrane</keyword>
<keyword evidence="7" id="KW-0325">Glycoprotein</keyword>
<dbReference type="VEuPathDB" id="TriTrypDB:TEOVI_000345200"/>
<dbReference type="RefSeq" id="XP_067082456.1">
    <property type="nucleotide sequence ID" value="XM_067226355.1"/>
</dbReference>
<keyword evidence="13" id="KW-1185">Reference proteome</keyword>
<organism evidence="12 13">
    <name type="scientific">Trypanosoma equiperdum</name>
    <dbReference type="NCBI Taxonomy" id="5694"/>
    <lineage>
        <taxon>Eukaryota</taxon>
        <taxon>Discoba</taxon>
        <taxon>Euglenozoa</taxon>
        <taxon>Kinetoplastea</taxon>
        <taxon>Metakinetoplastina</taxon>
        <taxon>Trypanosomatida</taxon>
        <taxon>Trypanosomatidae</taxon>
        <taxon>Trypanosoma</taxon>
    </lineage>
</organism>
<dbReference type="Pfam" id="PF10659">
    <property type="entry name" value="Trypan_glycop_C"/>
    <property type="match status" value="1"/>
</dbReference>
<evidence type="ECO:0000256" key="2">
    <source>
        <dbReference type="ARBA" id="ARBA00004609"/>
    </source>
</evidence>
<sequence>MVAYCPKGKQTTLTAADLTAAIRAVEDKITIISGHGYLGAAISGCDGTAAVGLYVKFNNYGTNPDDSTANLPWLGGLKTLAHKLAQREINNHKATIATNGIKKNIAAVKFAVSAAVAHAKLKAADSTLSKPSSGPTQGQQTVCAGKGTNTTCTAAGCKWEGKNETDGECKARPGTENPATGTGEKPKEGEAATGCARHGTDKKACENDKTDGKQNCAWRKGKDGEDDREKRRQRNYEMLVFLSVRKFL</sequence>
<keyword evidence="6" id="KW-0472">Membrane</keyword>
<dbReference type="AlphaFoldDB" id="A0A1G4IHE1"/>
<comment type="function">
    <text evidence="1">VSG forms a coat on the surface of the parasite. The trypanosome evades the immune response of the host by expressing a series of antigenically distinct VSGs from an estimated 1000 VSG genes.</text>
</comment>
<dbReference type="GO" id="GO:0098552">
    <property type="term" value="C:side of membrane"/>
    <property type="evidence" value="ECO:0007669"/>
    <property type="project" value="UniProtKB-KW"/>
</dbReference>
<name>A0A1G4IHE1_TRYEQ</name>
<evidence type="ECO:0008006" key="14">
    <source>
        <dbReference type="Google" id="ProtNLM"/>
    </source>
</evidence>
<accession>A0A1G4IHE1</accession>
<dbReference type="GO" id="GO:0005886">
    <property type="term" value="C:plasma membrane"/>
    <property type="evidence" value="ECO:0007669"/>
    <property type="project" value="UniProtKB-SubCell"/>
</dbReference>
<evidence type="ECO:0000256" key="5">
    <source>
        <dbReference type="ARBA" id="ARBA00022729"/>
    </source>
</evidence>
<evidence type="ECO:0000313" key="13">
    <source>
        <dbReference type="Proteomes" id="UP000195570"/>
    </source>
</evidence>
<proteinExistence type="predicted"/>
<dbReference type="EMBL" id="CZPT02001747">
    <property type="protein sequence ID" value="SCU71870.1"/>
    <property type="molecule type" value="Genomic_DNA"/>
</dbReference>
<dbReference type="GeneID" id="92377392"/>
<evidence type="ECO:0000256" key="7">
    <source>
        <dbReference type="ARBA" id="ARBA00023180"/>
    </source>
</evidence>
<dbReference type="InterPro" id="IPR019609">
    <property type="entry name" value="Variant_surf_glycoprt_trypan_C"/>
</dbReference>
<feature type="region of interest" description="Disordered" evidence="9">
    <location>
        <begin position="161"/>
        <end position="234"/>
    </location>
</feature>
<feature type="domain" description="Trypanosome variant surface glycoprotein C-terminal" evidence="10">
    <location>
        <begin position="143"/>
        <end position="222"/>
    </location>
</feature>
<comment type="caution">
    <text evidence="12">The sequence shown here is derived from an EMBL/GenBank/DDBJ whole genome shotgun (WGS) entry which is preliminary data.</text>
</comment>
<evidence type="ECO:0000256" key="3">
    <source>
        <dbReference type="ARBA" id="ARBA00022475"/>
    </source>
</evidence>
<feature type="compositionally biased region" description="Basic and acidic residues" evidence="9">
    <location>
        <begin position="220"/>
        <end position="230"/>
    </location>
</feature>
<reference evidence="12" key="1">
    <citation type="submission" date="2016-09" db="EMBL/GenBank/DDBJ databases">
        <authorList>
            <person name="Hebert L."/>
            <person name="Moumen B."/>
        </authorList>
    </citation>
    <scope>NUCLEOTIDE SEQUENCE [LARGE SCALE GENOMIC DNA]</scope>
    <source>
        <strain evidence="12">OVI</strain>
    </source>
</reference>
<keyword evidence="8" id="KW-0449">Lipoprotein</keyword>
<dbReference type="Pfam" id="PF13206">
    <property type="entry name" value="VSG_B"/>
    <property type="match status" value="1"/>
</dbReference>
<feature type="compositionally biased region" description="Basic and acidic residues" evidence="9">
    <location>
        <begin position="198"/>
        <end position="212"/>
    </location>
</feature>
<keyword evidence="5" id="KW-0732">Signal</keyword>
<feature type="compositionally biased region" description="Basic and acidic residues" evidence="9">
    <location>
        <begin position="161"/>
        <end position="173"/>
    </location>
</feature>
<dbReference type="Proteomes" id="UP000195570">
    <property type="component" value="Unassembled WGS sequence"/>
</dbReference>
<evidence type="ECO:0000313" key="12">
    <source>
        <dbReference type="EMBL" id="SCU71870.1"/>
    </source>
</evidence>
<evidence type="ECO:0000256" key="9">
    <source>
        <dbReference type="SAM" id="MobiDB-lite"/>
    </source>
</evidence>
<feature type="domain" description="Trypanosome variant surface glycoprotein B-type N-terminal" evidence="11">
    <location>
        <begin position="3"/>
        <end position="101"/>
    </location>
</feature>
<evidence type="ECO:0000256" key="8">
    <source>
        <dbReference type="ARBA" id="ARBA00023288"/>
    </source>
</evidence>
<evidence type="ECO:0000259" key="11">
    <source>
        <dbReference type="Pfam" id="PF13206"/>
    </source>
</evidence>